<accession>A0A150WFZ3</accession>
<evidence type="ECO:0000313" key="3">
    <source>
        <dbReference type="Proteomes" id="UP000075391"/>
    </source>
</evidence>
<protein>
    <submittedName>
        <fullName evidence="2">Uncharacterized protein</fullName>
    </submittedName>
</protein>
<gene>
    <name evidence="2" type="ORF">AZI85_07385</name>
</gene>
<sequence>MERDGLMKAQNISKKIFKATILVAGAAMTMGNQKCEQQQPVATPPRALKKIVELGSIRSSSVMFPGGTAFDFQFVANQQIYSVLLDSKEFTLKYNPPIAVPPSQATTGDVGFFNLTKTDGQMMKAFSEAAGKDNYSVQYAKTAWCMVNIPQAKISGSVNSFELIGGGGITLGFNPSGAYPTNGLASAGINLEWAQLDLSMVATRPLTSKVMAAANVTSKQTKTKVSFGLNFGAFTLGPSAYYQTPLANVTKNALNLGVTSLNDQLKSEEWYTRVMANHDTHLIIVGGSDVKLEAGDQLLVYNEDYYWEGEPCNSRYLGGGAQASSAVAKIEIDWVGDEISRGRVIEQNDDNAVIGAKVKLFKFHAADYKPADPGVTPVTPVNPGPGSGASTKPGR</sequence>
<evidence type="ECO:0000256" key="1">
    <source>
        <dbReference type="SAM" id="MobiDB-lite"/>
    </source>
</evidence>
<dbReference type="AlphaFoldDB" id="A0A150WFZ3"/>
<dbReference type="EMBL" id="LUKF01000016">
    <property type="protein sequence ID" value="KYG62018.1"/>
    <property type="molecule type" value="Genomic_DNA"/>
</dbReference>
<comment type="caution">
    <text evidence="2">The sequence shown here is derived from an EMBL/GenBank/DDBJ whole genome shotgun (WGS) entry which is preliminary data.</text>
</comment>
<name>A0A150WFZ3_BDEBC</name>
<dbReference type="OrthoDB" id="5288531at2"/>
<feature type="region of interest" description="Disordered" evidence="1">
    <location>
        <begin position="372"/>
        <end position="395"/>
    </location>
</feature>
<reference evidence="2 3" key="1">
    <citation type="submission" date="2016-03" db="EMBL/GenBank/DDBJ databases">
        <authorList>
            <person name="Ploux O."/>
        </authorList>
    </citation>
    <scope>NUCLEOTIDE SEQUENCE [LARGE SCALE GENOMIC DNA]</scope>
    <source>
        <strain evidence="2 3">BER2</strain>
    </source>
</reference>
<organism evidence="2 3">
    <name type="scientific">Bdellovibrio bacteriovorus</name>
    <dbReference type="NCBI Taxonomy" id="959"/>
    <lineage>
        <taxon>Bacteria</taxon>
        <taxon>Pseudomonadati</taxon>
        <taxon>Bdellovibrionota</taxon>
        <taxon>Bdellovibrionia</taxon>
        <taxon>Bdellovibrionales</taxon>
        <taxon>Pseudobdellovibrionaceae</taxon>
        <taxon>Bdellovibrio</taxon>
    </lineage>
</organism>
<evidence type="ECO:0000313" key="2">
    <source>
        <dbReference type="EMBL" id="KYG62018.1"/>
    </source>
</evidence>
<proteinExistence type="predicted"/>
<dbReference type="Proteomes" id="UP000075391">
    <property type="component" value="Unassembled WGS sequence"/>
</dbReference>